<dbReference type="Proteomes" id="UP001057402">
    <property type="component" value="Chromosome 4"/>
</dbReference>
<accession>A0ACB9R475</accession>
<evidence type="ECO:0000313" key="2">
    <source>
        <dbReference type="Proteomes" id="UP001057402"/>
    </source>
</evidence>
<dbReference type="EMBL" id="CM042883">
    <property type="protein sequence ID" value="KAI4373505.1"/>
    <property type="molecule type" value="Genomic_DNA"/>
</dbReference>
<protein>
    <submittedName>
        <fullName evidence="1">Uncharacterized protein</fullName>
    </submittedName>
</protein>
<sequence>MDRPAAQNQNWQLLPPKRGQVKVRIFRSLFQFKTAVASSSQSPATSPPLVSSPETGQGTPRRTSSDVGRDS</sequence>
<keyword evidence="2" id="KW-1185">Reference proteome</keyword>
<reference evidence="2" key="1">
    <citation type="journal article" date="2023" name="Front. Plant Sci.">
        <title>Chromosomal-level genome assembly of Melastoma candidum provides insights into trichome evolution.</title>
        <authorList>
            <person name="Zhong Y."/>
            <person name="Wu W."/>
            <person name="Sun C."/>
            <person name="Zou P."/>
            <person name="Liu Y."/>
            <person name="Dai S."/>
            <person name="Zhou R."/>
        </authorList>
    </citation>
    <scope>NUCLEOTIDE SEQUENCE [LARGE SCALE GENOMIC DNA]</scope>
</reference>
<evidence type="ECO:0000313" key="1">
    <source>
        <dbReference type="EMBL" id="KAI4373505.1"/>
    </source>
</evidence>
<comment type="caution">
    <text evidence="1">The sequence shown here is derived from an EMBL/GenBank/DDBJ whole genome shotgun (WGS) entry which is preliminary data.</text>
</comment>
<organism evidence="1 2">
    <name type="scientific">Melastoma candidum</name>
    <dbReference type="NCBI Taxonomy" id="119954"/>
    <lineage>
        <taxon>Eukaryota</taxon>
        <taxon>Viridiplantae</taxon>
        <taxon>Streptophyta</taxon>
        <taxon>Embryophyta</taxon>
        <taxon>Tracheophyta</taxon>
        <taxon>Spermatophyta</taxon>
        <taxon>Magnoliopsida</taxon>
        <taxon>eudicotyledons</taxon>
        <taxon>Gunneridae</taxon>
        <taxon>Pentapetalae</taxon>
        <taxon>rosids</taxon>
        <taxon>malvids</taxon>
        <taxon>Myrtales</taxon>
        <taxon>Melastomataceae</taxon>
        <taxon>Melastomatoideae</taxon>
        <taxon>Melastomateae</taxon>
        <taxon>Melastoma</taxon>
    </lineage>
</organism>
<name>A0ACB9R475_9MYRT</name>
<proteinExistence type="predicted"/>
<gene>
    <name evidence="1" type="ORF">MLD38_011624</name>
</gene>